<evidence type="ECO:0000313" key="16">
    <source>
        <dbReference type="Proteomes" id="UP000308917"/>
    </source>
</evidence>
<dbReference type="AlphaFoldDB" id="A0A4S8F6R4"/>
<proteinExistence type="inferred from homology"/>
<feature type="transmembrane region" description="Helical" evidence="12">
    <location>
        <begin position="302"/>
        <end position="326"/>
    </location>
</feature>
<evidence type="ECO:0000256" key="12">
    <source>
        <dbReference type="HAMAP-Rule" id="MF_01522"/>
    </source>
</evidence>
<feature type="transmembrane region" description="Helical" evidence="12">
    <location>
        <begin position="440"/>
        <end position="458"/>
    </location>
</feature>
<evidence type="ECO:0000256" key="8">
    <source>
        <dbReference type="ARBA" id="ARBA00022958"/>
    </source>
</evidence>
<evidence type="ECO:0000256" key="2">
    <source>
        <dbReference type="ARBA" id="ARBA00007019"/>
    </source>
</evidence>
<gene>
    <name evidence="12" type="primary">kup</name>
    <name evidence="15" type="ORF">E9531_07815</name>
</gene>
<dbReference type="Pfam" id="PF02705">
    <property type="entry name" value="K_trans"/>
    <property type="match status" value="1"/>
</dbReference>
<keyword evidence="16" id="KW-1185">Reference proteome</keyword>
<dbReference type="Pfam" id="PF22776">
    <property type="entry name" value="K_trans_C"/>
    <property type="match status" value="1"/>
</dbReference>
<evidence type="ECO:0000256" key="11">
    <source>
        <dbReference type="ARBA" id="ARBA00023136"/>
    </source>
</evidence>
<sequence length="640" mass="69641">MQKNELQSSVTGQASSVEAASQSMRALMLGAIGVVYGDIGTSPLYTVKEIFDPHDGVALNHANLIGAISVIIWALILVVTLKYVVLVLRADNNGEGGSLALAALAAMGAKKNGRSGKILLLAGVLGATFFYGDGVITPAISVLGAVEGLGLVAPSLGQYVVPVSVLVIAVLFFVQRLGTGTVGRYFGPLIALWFGVLAIVGVVNIASAPSILEALNPAHAISFLMHRGWALFFVVGAIVLALTGAEALYADLGHFGRRPIQWAWMSLVFPALALNYLGQGALLLRDVSAIENPFYRLFPSYMVIPVLLLATMAAIIASQAVISGAYSITKQAMQLGYLPRMRITYTSAKESGQIYIAAINWMLMAGVMAAMVGFGSSSALASAYGIAVTMTMLITSVLLYFVMREQWQWPVWMAWLVCTPLVLVDAVLVLGCLIKFFDGGWFPLALACGLFFLMRVWAQGRHQLVSRIHQEGVDLEQFVERIDPQHYYRCPRTAVYPVADATTVPHALLHNMKHNSVLHERNVVLNVVFHDVPWVPMQRRIEVQPLGHGFWRIVLNFGFMNRPDVPQALELAYSHGLTVSLFETTYFLSRDNVVAAAHSSAWQRLCSNLFAYMNRNASNVASFFRLPANAIVEIGTQVRI</sequence>
<feature type="transmembrane region" description="Helical" evidence="12">
    <location>
        <begin position="26"/>
        <end position="45"/>
    </location>
</feature>
<feature type="domain" description="K+ potassium transporter integral membrane" evidence="13">
    <location>
        <begin position="27"/>
        <end position="480"/>
    </location>
</feature>
<feature type="transmembrane region" description="Helical" evidence="12">
    <location>
        <begin position="186"/>
        <end position="208"/>
    </location>
</feature>
<keyword evidence="3 12" id="KW-0813">Transport</keyword>
<comment type="function">
    <text evidence="12">Transport of potassium into the cell. Likely operates as a K(+):H(+) symporter.</text>
</comment>
<dbReference type="HAMAP" id="MF_01522">
    <property type="entry name" value="Kup"/>
    <property type="match status" value="1"/>
</dbReference>
<evidence type="ECO:0000259" key="14">
    <source>
        <dbReference type="Pfam" id="PF22776"/>
    </source>
</evidence>
<dbReference type="RefSeq" id="WP_136573191.1">
    <property type="nucleotide sequence ID" value="NZ_STFG01000006.1"/>
</dbReference>
<dbReference type="GO" id="GO:0015079">
    <property type="term" value="F:potassium ion transmembrane transporter activity"/>
    <property type="evidence" value="ECO:0007669"/>
    <property type="project" value="UniProtKB-UniRule"/>
</dbReference>
<keyword evidence="11 12" id="KW-0472">Membrane</keyword>
<evidence type="ECO:0000256" key="4">
    <source>
        <dbReference type="ARBA" id="ARBA00022475"/>
    </source>
</evidence>
<keyword evidence="10 12" id="KW-0406">Ion transport</keyword>
<feature type="transmembrane region" description="Helical" evidence="12">
    <location>
        <begin position="118"/>
        <end position="144"/>
    </location>
</feature>
<comment type="caution">
    <text evidence="15">The sequence shown here is derived from an EMBL/GenBank/DDBJ whole genome shotgun (WGS) entry which is preliminary data.</text>
</comment>
<dbReference type="GO" id="GO:0015293">
    <property type="term" value="F:symporter activity"/>
    <property type="evidence" value="ECO:0007669"/>
    <property type="project" value="UniProtKB-UniRule"/>
</dbReference>
<keyword evidence="8 12" id="KW-0630">Potassium</keyword>
<dbReference type="InterPro" id="IPR053951">
    <property type="entry name" value="K_trans_N"/>
</dbReference>
<feature type="transmembrane region" description="Helical" evidence="12">
    <location>
        <begin position="228"/>
        <end position="250"/>
    </location>
</feature>
<keyword evidence="4 12" id="KW-1003">Cell membrane</keyword>
<dbReference type="Proteomes" id="UP000308917">
    <property type="component" value="Unassembled WGS sequence"/>
</dbReference>
<evidence type="ECO:0000256" key="5">
    <source>
        <dbReference type="ARBA" id="ARBA00022538"/>
    </source>
</evidence>
<evidence type="ECO:0000259" key="13">
    <source>
        <dbReference type="Pfam" id="PF02705"/>
    </source>
</evidence>
<dbReference type="InterPro" id="IPR023051">
    <property type="entry name" value="Kup"/>
</dbReference>
<evidence type="ECO:0000256" key="9">
    <source>
        <dbReference type="ARBA" id="ARBA00022989"/>
    </source>
</evidence>
<feature type="transmembrane region" description="Helical" evidence="12">
    <location>
        <begin position="414"/>
        <end position="434"/>
    </location>
</feature>
<dbReference type="OrthoDB" id="9805577at2"/>
<dbReference type="PANTHER" id="PTHR30540">
    <property type="entry name" value="OSMOTIC STRESS POTASSIUM TRANSPORTER"/>
    <property type="match status" value="1"/>
</dbReference>
<keyword evidence="9 12" id="KW-1133">Transmembrane helix</keyword>
<comment type="subcellular location">
    <subcellularLocation>
        <location evidence="12">Cell membrane</location>
        <topology evidence="12">Multi-pass membrane protein</topology>
    </subcellularLocation>
    <subcellularLocation>
        <location evidence="1">Membrane</location>
        <topology evidence="1">Multi-pass membrane protein</topology>
    </subcellularLocation>
</comment>
<dbReference type="EMBL" id="STFG01000006">
    <property type="protein sequence ID" value="THU02571.1"/>
    <property type="molecule type" value="Genomic_DNA"/>
</dbReference>
<dbReference type="InterPro" id="IPR003855">
    <property type="entry name" value="K+_transporter"/>
</dbReference>
<feature type="transmembrane region" description="Helical" evidence="12">
    <location>
        <begin position="381"/>
        <end position="402"/>
    </location>
</feature>
<evidence type="ECO:0000256" key="6">
    <source>
        <dbReference type="ARBA" id="ARBA00022692"/>
    </source>
</evidence>
<evidence type="ECO:0000256" key="10">
    <source>
        <dbReference type="ARBA" id="ARBA00023065"/>
    </source>
</evidence>
<feature type="transmembrane region" description="Helical" evidence="12">
    <location>
        <begin position="156"/>
        <end position="174"/>
    </location>
</feature>
<feature type="transmembrane region" description="Helical" evidence="12">
    <location>
        <begin position="262"/>
        <end position="282"/>
    </location>
</feature>
<dbReference type="PANTHER" id="PTHR30540:SF79">
    <property type="entry name" value="LOW AFFINITY POTASSIUM TRANSPORT SYSTEM PROTEIN KUP"/>
    <property type="match status" value="1"/>
</dbReference>
<keyword evidence="6 12" id="KW-0812">Transmembrane</keyword>
<evidence type="ECO:0000256" key="1">
    <source>
        <dbReference type="ARBA" id="ARBA00004141"/>
    </source>
</evidence>
<reference evidence="15 16" key="1">
    <citation type="journal article" date="2015" name="Antonie Van Leeuwenhoek">
        <title>Lampropedia puyangensis sp. nov., isolated from symptomatic bark of Populus ? euramericana canker and emended description of Lampropedia hyalina (Ehrenberg 1832) Lee et al. 2004.</title>
        <authorList>
            <person name="Li Y."/>
            <person name="Wang T."/>
            <person name="Piao C.G."/>
            <person name="Wang L.F."/>
            <person name="Tian G.Z."/>
            <person name="Zhu T.H."/>
            <person name="Guo M.W."/>
        </authorList>
    </citation>
    <scope>NUCLEOTIDE SEQUENCE [LARGE SCALE GENOMIC DNA]</scope>
    <source>
        <strain evidence="15 16">2-bin</strain>
    </source>
</reference>
<comment type="similarity">
    <text evidence="2 12">Belongs to the HAK/KUP transporter (TC 2.A.72) family.</text>
</comment>
<organism evidence="15 16">
    <name type="scientific">Lampropedia puyangensis</name>
    <dbReference type="NCBI Taxonomy" id="1330072"/>
    <lineage>
        <taxon>Bacteria</taxon>
        <taxon>Pseudomonadati</taxon>
        <taxon>Pseudomonadota</taxon>
        <taxon>Betaproteobacteria</taxon>
        <taxon>Burkholderiales</taxon>
        <taxon>Comamonadaceae</taxon>
        <taxon>Lampropedia</taxon>
    </lineage>
</organism>
<accession>A0A4S8F6R4</accession>
<name>A0A4S8F6R4_9BURK</name>
<protein>
    <recommendedName>
        <fullName evidence="12">Probable potassium transport system protein Kup</fullName>
    </recommendedName>
</protein>
<feature type="domain" description="K+ potassium transporter C-terminal" evidence="14">
    <location>
        <begin position="491"/>
        <end position="640"/>
    </location>
</feature>
<comment type="catalytic activity">
    <reaction evidence="12">
        <text>K(+)(in) + H(+)(in) = K(+)(out) + H(+)(out)</text>
        <dbReference type="Rhea" id="RHEA:28490"/>
        <dbReference type="ChEBI" id="CHEBI:15378"/>
        <dbReference type="ChEBI" id="CHEBI:29103"/>
    </reaction>
</comment>
<keyword evidence="7 12" id="KW-0769">Symport</keyword>
<evidence type="ECO:0000313" key="15">
    <source>
        <dbReference type="EMBL" id="THU02571.1"/>
    </source>
</evidence>
<evidence type="ECO:0000256" key="7">
    <source>
        <dbReference type="ARBA" id="ARBA00022847"/>
    </source>
</evidence>
<feature type="transmembrane region" description="Helical" evidence="12">
    <location>
        <begin position="65"/>
        <end position="88"/>
    </location>
</feature>
<keyword evidence="5 12" id="KW-0633">Potassium transport</keyword>
<feature type="transmembrane region" description="Helical" evidence="12">
    <location>
        <begin position="354"/>
        <end position="375"/>
    </location>
</feature>
<dbReference type="InterPro" id="IPR053952">
    <property type="entry name" value="K_trans_C"/>
</dbReference>
<evidence type="ECO:0000256" key="3">
    <source>
        <dbReference type="ARBA" id="ARBA00022448"/>
    </source>
</evidence>
<dbReference type="GO" id="GO:0005886">
    <property type="term" value="C:plasma membrane"/>
    <property type="evidence" value="ECO:0007669"/>
    <property type="project" value="UniProtKB-SubCell"/>
</dbReference>